<reference evidence="1" key="3">
    <citation type="journal article" name="MicrobiologyOpen">
        <title>Whole-genome comparison between the type strain of Halobacterium salinarum (DSM 3754(T)) and the laboratory strains R1 and NRC-1.</title>
        <authorList>
            <person name="Pfeiffer F."/>
            <person name="Losensky G."/>
            <person name="Marchfelder A."/>
            <person name="Habermann B."/>
            <person name="Dyall-Smith M."/>
        </authorList>
    </citation>
    <scope>NUCLEOTIDE SEQUENCE</scope>
    <source>
        <strain evidence="1">91-R6</strain>
    </source>
</reference>
<name>A0A4D6GVQ3_HALS9</name>
<evidence type="ECO:0000313" key="2">
    <source>
        <dbReference type="EMBL" id="TYO73928.1"/>
    </source>
</evidence>
<evidence type="ECO:0000313" key="3">
    <source>
        <dbReference type="Proteomes" id="UP000296216"/>
    </source>
</evidence>
<organism evidence="1 3">
    <name type="scientific">Halobacterium salinarum (strain ATCC 33171 / DSM 3754 / JCM 8978 / NBRC 102687 / NCIMB 764 / 91-R6)</name>
    <dbReference type="NCBI Taxonomy" id="2597657"/>
    <lineage>
        <taxon>Archaea</taxon>
        <taxon>Methanobacteriati</taxon>
        <taxon>Methanobacteriota</taxon>
        <taxon>Stenosarchaea group</taxon>
        <taxon>Halobacteria</taxon>
        <taxon>Halobacteriales</taxon>
        <taxon>Halobacteriaceae</taxon>
        <taxon>Halobacterium</taxon>
    </lineage>
</organism>
<dbReference type="GeneID" id="39854742"/>
<dbReference type="SUPFAM" id="SSF50475">
    <property type="entry name" value="FMN-binding split barrel"/>
    <property type="match status" value="1"/>
</dbReference>
<evidence type="ECO:0000313" key="1">
    <source>
        <dbReference type="EMBL" id="QCC44588.1"/>
    </source>
</evidence>
<sequence>MATELISTECDAVLRESGVGVLALTDGDEAYSIPESFGYDGETVYFQFAYTPASKKMAFLETTETATLTVYDEQPAKSVLVQGPVEHVPEDKQPQAASAITENASIPTLNISPETTLKDVTMNYYQLAPTTITGREFEQFSVSPIDQ</sequence>
<dbReference type="Proteomes" id="UP000323075">
    <property type="component" value="Unassembled WGS sequence"/>
</dbReference>
<dbReference type="InterPro" id="IPR024747">
    <property type="entry name" value="Pyridox_Oxase-rel"/>
</dbReference>
<protein>
    <submittedName>
        <fullName evidence="1">FMN-binding domain protein</fullName>
    </submittedName>
</protein>
<accession>A0A4D6GVQ3</accession>
<reference evidence="2 4" key="2">
    <citation type="submission" date="2019-07" db="EMBL/GenBank/DDBJ databases">
        <title>Genomic Encyclopedia of Archaeal and Bacterial Type Strains, Phase II (KMG-II): from individual species to whole genera.</title>
        <authorList>
            <person name="Goeker M."/>
        </authorList>
    </citation>
    <scope>NUCLEOTIDE SEQUENCE [LARGE SCALE GENOMIC DNA]</scope>
    <source>
        <strain evidence="2 4">DSM 3754</strain>
    </source>
</reference>
<reference evidence="1 3" key="1">
    <citation type="journal article" date="2019" name="Microbiol. Resour. Announc.">
        <title>The Genome Sequence of the Halobacterium salinarum Type Strain Is Closely Related to That of Laboratory Strains NRC-1 and R1.</title>
        <authorList>
            <person name="Pfeiffer F."/>
            <person name="Marchfelder A."/>
            <person name="Habermann B."/>
            <person name="Dyall-Smith M.L."/>
        </authorList>
    </citation>
    <scope>NUCLEOTIDE SEQUENCE [LARGE SCALE GENOMIC DNA]</scope>
    <source>
        <strain evidence="1">91-R6</strain>
        <strain evidence="3">ATCC 33171 / DSM 3754 / JCM 8978 / NBRC 102687 / NCIMB 764 / 91-R6</strain>
    </source>
</reference>
<dbReference type="Proteomes" id="UP000296216">
    <property type="component" value="Chromosome"/>
</dbReference>
<evidence type="ECO:0000313" key="4">
    <source>
        <dbReference type="Proteomes" id="UP000323075"/>
    </source>
</evidence>
<dbReference type="AlphaFoldDB" id="A0A4D6GVQ3"/>
<dbReference type="InterPro" id="IPR012349">
    <property type="entry name" value="Split_barrel_FMN-bd"/>
</dbReference>
<gene>
    <name evidence="2" type="ORF">APQ99_02334</name>
    <name evidence="1" type="ORF">HBSAL_04365</name>
</gene>
<proteinExistence type="predicted"/>
<dbReference type="Pfam" id="PF12900">
    <property type="entry name" value="Pyridox_ox_2"/>
    <property type="match status" value="1"/>
</dbReference>
<dbReference type="Gene3D" id="2.30.110.10">
    <property type="entry name" value="Electron Transport, Fmn-binding Protein, Chain A"/>
    <property type="match status" value="1"/>
</dbReference>
<dbReference type="RefSeq" id="WP_136361175.1">
    <property type="nucleotide sequence ID" value="NZ_VRYN01000015.1"/>
</dbReference>
<dbReference type="EMBL" id="VRYN01000015">
    <property type="protein sequence ID" value="TYO73928.1"/>
    <property type="molecule type" value="Genomic_DNA"/>
</dbReference>
<dbReference type="EMBL" id="CP038631">
    <property type="protein sequence ID" value="QCC44588.1"/>
    <property type="molecule type" value="Genomic_DNA"/>
</dbReference>